<gene>
    <name evidence="2" type="ORF">DE4585_00268</name>
</gene>
<reference evidence="2 3" key="1">
    <citation type="journal article" date="2019" name="Sci. Rep.">
        <title>Extended insight into the Mycobacterium chelonae-abscessus complex through whole genome sequencing of Mycobacterium salmoniphilum outbreak and Mycobacterium salmoniphilum-like strains.</title>
        <authorList>
            <person name="Behra P.R.K."/>
            <person name="Das S."/>
            <person name="Pettersson B.M.F."/>
            <person name="Shirreff L."/>
            <person name="DuCote T."/>
            <person name="Jacobsson K.G."/>
            <person name="Ennis D.G."/>
            <person name="Kirsebom L.A."/>
        </authorList>
    </citation>
    <scope>NUCLEOTIDE SEQUENCE [LARGE SCALE GENOMIC DNA]</scope>
    <source>
        <strain evidence="2 3">DE 4585</strain>
    </source>
</reference>
<dbReference type="InterPro" id="IPR034660">
    <property type="entry name" value="DinB/YfiT-like"/>
</dbReference>
<proteinExistence type="predicted"/>
<accession>A0A4R8S6I6</accession>
<dbReference type="Gene3D" id="1.20.120.450">
    <property type="entry name" value="dinb family like domain"/>
    <property type="match status" value="1"/>
</dbReference>
<protein>
    <recommendedName>
        <fullName evidence="1">Mycothiol-dependent maleylpyruvate isomerase metal-binding domain-containing protein</fullName>
    </recommendedName>
</protein>
<organism evidence="2 3">
    <name type="scientific">Mycobacteroides salmoniphilum</name>
    <dbReference type="NCBI Taxonomy" id="404941"/>
    <lineage>
        <taxon>Bacteria</taxon>
        <taxon>Bacillati</taxon>
        <taxon>Actinomycetota</taxon>
        <taxon>Actinomycetes</taxon>
        <taxon>Mycobacteriales</taxon>
        <taxon>Mycobacteriaceae</taxon>
        <taxon>Mycobacteroides</taxon>
    </lineage>
</organism>
<dbReference type="RefSeq" id="WP_134069436.1">
    <property type="nucleotide sequence ID" value="NZ_PECH01000001.1"/>
</dbReference>
<evidence type="ECO:0000313" key="3">
    <source>
        <dbReference type="Proteomes" id="UP000295117"/>
    </source>
</evidence>
<dbReference type="EMBL" id="PECH01000001">
    <property type="protein sequence ID" value="TDZ87276.1"/>
    <property type="molecule type" value="Genomic_DNA"/>
</dbReference>
<dbReference type="SUPFAM" id="SSF109854">
    <property type="entry name" value="DinB/YfiT-like putative metalloenzymes"/>
    <property type="match status" value="1"/>
</dbReference>
<feature type="domain" description="Mycothiol-dependent maleylpyruvate isomerase metal-binding" evidence="1">
    <location>
        <begin position="11"/>
        <end position="99"/>
    </location>
</feature>
<name>A0A4R8S6I6_9MYCO</name>
<comment type="caution">
    <text evidence="2">The sequence shown here is derived from an EMBL/GenBank/DDBJ whole genome shotgun (WGS) entry which is preliminary data.</text>
</comment>
<dbReference type="AlphaFoldDB" id="A0A4R8S6I6"/>
<dbReference type="NCBIfam" id="TIGR03083">
    <property type="entry name" value="maleylpyruvate isomerase family mycothiol-dependent enzyme"/>
    <property type="match status" value="1"/>
</dbReference>
<dbReference type="Pfam" id="PF11716">
    <property type="entry name" value="MDMPI_N"/>
    <property type="match status" value="1"/>
</dbReference>
<dbReference type="Proteomes" id="UP000295117">
    <property type="component" value="Unassembled WGS sequence"/>
</dbReference>
<evidence type="ECO:0000313" key="2">
    <source>
        <dbReference type="EMBL" id="TDZ87276.1"/>
    </source>
</evidence>
<sequence>MDTDEIWQSIDAERVTLADQLAQLPAQDWDRPSLCGRWRVRDVVGHILFASEFSLPRTLVDVVRARGDLNRFIAESGVREGSAPPAELLASVRASVGSRRKPPGVQPVDRLMDHLVHGQDIAIPLGWQRGMPVRAARLAAARVWERDQLFGARKRYAAHRLVATDTDWSAGSGAAVIEGPVSALLLLMAGRGDAVRDQLSGEGVSSLPPN</sequence>
<dbReference type="InterPro" id="IPR017517">
    <property type="entry name" value="Maleyloyr_isom"/>
</dbReference>
<dbReference type="InterPro" id="IPR024344">
    <property type="entry name" value="MDMPI_metal-binding"/>
</dbReference>
<dbReference type="GO" id="GO:0046872">
    <property type="term" value="F:metal ion binding"/>
    <property type="evidence" value="ECO:0007669"/>
    <property type="project" value="InterPro"/>
</dbReference>
<evidence type="ECO:0000259" key="1">
    <source>
        <dbReference type="Pfam" id="PF11716"/>
    </source>
</evidence>